<protein>
    <submittedName>
        <fullName evidence="1">Uncharacterized protein</fullName>
    </submittedName>
</protein>
<keyword evidence="2" id="KW-1185">Reference proteome</keyword>
<reference evidence="1" key="1">
    <citation type="journal article" date="2021" name="Mol. Plant Microbe Interact.">
        <title>Complete Genome Sequence of the Plant-Pathogenic Fungus Colletotrichum lupini.</title>
        <authorList>
            <person name="Baroncelli R."/>
            <person name="Pensec F."/>
            <person name="Da Lio D."/>
            <person name="Boufleur T."/>
            <person name="Vicente I."/>
            <person name="Sarrocco S."/>
            <person name="Picot A."/>
            <person name="Baraldi E."/>
            <person name="Sukno S."/>
            <person name="Thon M."/>
            <person name="Le Floch G."/>
        </authorList>
    </citation>
    <scope>NUCLEOTIDE SEQUENCE</scope>
    <source>
        <strain evidence="1">IMI 504893</strain>
    </source>
</reference>
<dbReference type="EMBL" id="CP019476">
    <property type="protein sequence ID" value="UQC83823.1"/>
    <property type="molecule type" value="Genomic_DNA"/>
</dbReference>
<evidence type="ECO:0000313" key="2">
    <source>
        <dbReference type="Proteomes" id="UP000830671"/>
    </source>
</evidence>
<sequence>MGTLDSYRSTLFLDLSTQGQIFELGGDVAIMALCVACSGPEWVPSIYSTGGRFLKWKDSAFWSCHVREAGSRLIHSYKYDDRFLLGQSHSCPIHVQAISTVLGIKMQFTQLLLAIVPFIGVSQAILCSCDRSTTASITCCPDIQKWNGYECEPADRQAYTDCCADQFSTTTFCRDGSV</sequence>
<dbReference type="GeneID" id="73343308"/>
<accession>A0A9Q8SV75</accession>
<evidence type="ECO:0000313" key="1">
    <source>
        <dbReference type="EMBL" id="UQC83823.1"/>
    </source>
</evidence>
<dbReference type="Proteomes" id="UP000830671">
    <property type="component" value="Chromosome 4"/>
</dbReference>
<organism evidence="1 2">
    <name type="scientific">Colletotrichum lupini</name>
    <dbReference type="NCBI Taxonomy" id="145971"/>
    <lineage>
        <taxon>Eukaryota</taxon>
        <taxon>Fungi</taxon>
        <taxon>Dikarya</taxon>
        <taxon>Ascomycota</taxon>
        <taxon>Pezizomycotina</taxon>
        <taxon>Sordariomycetes</taxon>
        <taxon>Hypocreomycetidae</taxon>
        <taxon>Glomerellales</taxon>
        <taxon>Glomerellaceae</taxon>
        <taxon>Colletotrichum</taxon>
        <taxon>Colletotrichum acutatum species complex</taxon>
    </lineage>
</organism>
<dbReference type="AlphaFoldDB" id="A0A9Q8SV75"/>
<dbReference type="KEGG" id="clup:CLUP02_09319"/>
<name>A0A9Q8SV75_9PEZI</name>
<dbReference type="RefSeq" id="XP_049145442.1">
    <property type="nucleotide sequence ID" value="XM_049288298.1"/>
</dbReference>
<gene>
    <name evidence="1" type="ORF">CLUP02_09319</name>
</gene>
<proteinExistence type="predicted"/>